<keyword evidence="7" id="KW-0256">Endoplasmic reticulum</keyword>
<protein>
    <recommendedName>
        <fullName evidence="15">Cytochrome P450</fullName>
    </recommendedName>
</protein>
<organism evidence="13 14">
    <name type="scientific">Exocentrus adspersus</name>
    <dbReference type="NCBI Taxonomy" id="1586481"/>
    <lineage>
        <taxon>Eukaryota</taxon>
        <taxon>Metazoa</taxon>
        <taxon>Ecdysozoa</taxon>
        <taxon>Arthropoda</taxon>
        <taxon>Hexapoda</taxon>
        <taxon>Insecta</taxon>
        <taxon>Pterygota</taxon>
        <taxon>Neoptera</taxon>
        <taxon>Endopterygota</taxon>
        <taxon>Coleoptera</taxon>
        <taxon>Polyphaga</taxon>
        <taxon>Cucujiformia</taxon>
        <taxon>Chrysomeloidea</taxon>
        <taxon>Cerambycidae</taxon>
        <taxon>Lamiinae</taxon>
        <taxon>Acanthocinini</taxon>
        <taxon>Exocentrus</taxon>
    </lineage>
</organism>
<dbReference type="Gene3D" id="1.10.630.10">
    <property type="entry name" value="Cytochrome P450"/>
    <property type="match status" value="1"/>
</dbReference>
<keyword evidence="8" id="KW-0492">Microsome</keyword>
<keyword evidence="12" id="KW-0472">Membrane</keyword>
<comment type="subcellular location">
    <subcellularLocation>
        <location evidence="3">Endoplasmic reticulum membrane</location>
    </subcellularLocation>
    <subcellularLocation>
        <location evidence="2">Microsome membrane</location>
    </subcellularLocation>
</comment>
<dbReference type="PANTHER" id="PTHR24292:SF54">
    <property type="entry name" value="CYP9F3-RELATED"/>
    <property type="match status" value="1"/>
</dbReference>
<evidence type="ECO:0000256" key="11">
    <source>
        <dbReference type="ARBA" id="ARBA00023033"/>
    </source>
</evidence>
<evidence type="ECO:0000256" key="5">
    <source>
        <dbReference type="ARBA" id="ARBA00022617"/>
    </source>
</evidence>
<keyword evidence="6" id="KW-0479">Metal-binding</keyword>
<dbReference type="InterPro" id="IPR036396">
    <property type="entry name" value="Cyt_P450_sf"/>
</dbReference>
<evidence type="ECO:0000256" key="12">
    <source>
        <dbReference type="ARBA" id="ARBA00023136"/>
    </source>
</evidence>
<comment type="similarity">
    <text evidence="4">Belongs to the cytochrome P450 family.</text>
</comment>
<dbReference type="InterPro" id="IPR050476">
    <property type="entry name" value="Insect_CytP450_Detox"/>
</dbReference>
<keyword evidence="11" id="KW-0503">Monooxygenase</keyword>
<gene>
    <name evidence="13" type="ORF">NQ315_004454</name>
</gene>
<name>A0AAV8VPC6_9CUCU</name>
<evidence type="ECO:0000256" key="10">
    <source>
        <dbReference type="ARBA" id="ARBA00023004"/>
    </source>
</evidence>
<dbReference type="GO" id="GO:0005789">
    <property type="term" value="C:endoplasmic reticulum membrane"/>
    <property type="evidence" value="ECO:0007669"/>
    <property type="project" value="UniProtKB-SubCell"/>
</dbReference>
<dbReference type="GO" id="GO:0004497">
    <property type="term" value="F:monooxygenase activity"/>
    <property type="evidence" value="ECO:0007669"/>
    <property type="project" value="UniProtKB-KW"/>
</dbReference>
<dbReference type="EMBL" id="JANEYG010000045">
    <property type="protein sequence ID" value="KAJ8916088.1"/>
    <property type="molecule type" value="Genomic_DNA"/>
</dbReference>
<evidence type="ECO:0000256" key="8">
    <source>
        <dbReference type="ARBA" id="ARBA00022848"/>
    </source>
</evidence>
<keyword evidence="9" id="KW-0560">Oxidoreductase</keyword>
<evidence type="ECO:0000256" key="6">
    <source>
        <dbReference type="ARBA" id="ARBA00022723"/>
    </source>
</evidence>
<comment type="cofactor">
    <cofactor evidence="1">
        <name>heme</name>
        <dbReference type="ChEBI" id="CHEBI:30413"/>
    </cofactor>
</comment>
<dbReference type="AlphaFoldDB" id="A0AAV8VPC6"/>
<reference evidence="13 14" key="1">
    <citation type="journal article" date="2023" name="Insect Mol. Biol.">
        <title>Genome sequencing provides insights into the evolution of gene families encoding plant cell wall-degrading enzymes in longhorned beetles.</title>
        <authorList>
            <person name="Shin N.R."/>
            <person name="Okamura Y."/>
            <person name="Kirsch R."/>
            <person name="Pauchet Y."/>
        </authorList>
    </citation>
    <scope>NUCLEOTIDE SEQUENCE [LARGE SCALE GENOMIC DNA]</scope>
    <source>
        <strain evidence="13">EAD_L_NR</strain>
    </source>
</reference>
<dbReference type="Proteomes" id="UP001159042">
    <property type="component" value="Unassembled WGS sequence"/>
</dbReference>
<dbReference type="PANTHER" id="PTHR24292">
    <property type="entry name" value="CYTOCHROME P450"/>
    <property type="match status" value="1"/>
</dbReference>
<keyword evidence="10" id="KW-0408">Iron</keyword>
<evidence type="ECO:0008006" key="15">
    <source>
        <dbReference type="Google" id="ProtNLM"/>
    </source>
</evidence>
<proteinExistence type="inferred from homology"/>
<evidence type="ECO:0000256" key="2">
    <source>
        <dbReference type="ARBA" id="ARBA00004524"/>
    </source>
</evidence>
<accession>A0AAV8VPC6</accession>
<keyword evidence="14" id="KW-1185">Reference proteome</keyword>
<evidence type="ECO:0000256" key="9">
    <source>
        <dbReference type="ARBA" id="ARBA00023002"/>
    </source>
</evidence>
<evidence type="ECO:0000256" key="7">
    <source>
        <dbReference type="ARBA" id="ARBA00022824"/>
    </source>
</evidence>
<dbReference type="SUPFAM" id="SSF48264">
    <property type="entry name" value="Cytochrome P450"/>
    <property type="match status" value="1"/>
</dbReference>
<evidence type="ECO:0000313" key="13">
    <source>
        <dbReference type="EMBL" id="KAJ8916088.1"/>
    </source>
</evidence>
<evidence type="ECO:0000256" key="3">
    <source>
        <dbReference type="ARBA" id="ARBA00004586"/>
    </source>
</evidence>
<evidence type="ECO:0000256" key="4">
    <source>
        <dbReference type="ARBA" id="ARBA00010617"/>
    </source>
</evidence>
<dbReference type="GO" id="GO:0016705">
    <property type="term" value="F:oxidoreductase activity, acting on paired donors, with incorporation or reduction of molecular oxygen"/>
    <property type="evidence" value="ECO:0007669"/>
    <property type="project" value="InterPro"/>
</dbReference>
<keyword evidence="5" id="KW-0349">Heme</keyword>
<dbReference type="GO" id="GO:0020037">
    <property type="term" value="F:heme binding"/>
    <property type="evidence" value="ECO:0007669"/>
    <property type="project" value="InterPro"/>
</dbReference>
<evidence type="ECO:0000313" key="14">
    <source>
        <dbReference type="Proteomes" id="UP001159042"/>
    </source>
</evidence>
<comment type="caution">
    <text evidence="13">The sequence shown here is derived from an EMBL/GenBank/DDBJ whole genome shotgun (WGS) entry which is preliminary data.</text>
</comment>
<dbReference type="GO" id="GO:0005506">
    <property type="term" value="F:iron ion binding"/>
    <property type="evidence" value="ECO:0007669"/>
    <property type="project" value="InterPro"/>
</dbReference>
<evidence type="ECO:0000256" key="1">
    <source>
        <dbReference type="ARBA" id="ARBA00001971"/>
    </source>
</evidence>
<sequence>MLTLILAAVVGGFLFYYFIVKPLHYWTDRGVQQGNPKLIFGDSWDSIRGKENIMEMFIRFYNQCPGTRYSGIYQFFMPTLLIRDPDLIKQITVKDFDHFTDHRSLVPEDGDPLWSKNLVALKGKVDIIKITYDE</sequence>